<dbReference type="PANTHER" id="PTHR34472:SF1">
    <property type="entry name" value="SULFUR CARRIER PROTEIN THIS"/>
    <property type="match status" value="1"/>
</dbReference>
<dbReference type="InterPro" id="IPR012675">
    <property type="entry name" value="Beta-grasp_dom_sf"/>
</dbReference>
<accession>A0ABR8XLN0</accession>
<dbReference type="SUPFAM" id="SSF54285">
    <property type="entry name" value="MoaD/ThiS"/>
    <property type="match status" value="1"/>
</dbReference>
<dbReference type="InterPro" id="IPR010035">
    <property type="entry name" value="Thi_S"/>
</dbReference>
<dbReference type="Gene3D" id="3.10.20.30">
    <property type="match status" value="1"/>
</dbReference>
<dbReference type="InterPro" id="IPR016155">
    <property type="entry name" value="Mopterin_synth/thiamin_S_b"/>
</dbReference>
<dbReference type="PANTHER" id="PTHR34472">
    <property type="entry name" value="SULFUR CARRIER PROTEIN THIS"/>
    <property type="match status" value="1"/>
</dbReference>
<dbReference type="RefSeq" id="WP_191703438.1">
    <property type="nucleotide sequence ID" value="NZ_JACSPW010000005.1"/>
</dbReference>
<name>A0ABR8XLN0_9BACL</name>
<proteinExistence type="predicted"/>
<dbReference type="CDD" id="cd00565">
    <property type="entry name" value="Ubl_ThiS"/>
    <property type="match status" value="1"/>
</dbReference>
<comment type="caution">
    <text evidence="1">The sequence shown here is derived from an EMBL/GenBank/DDBJ whole genome shotgun (WGS) entry which is preliminary data.</text>
</comment>
<dbReference type="NCBIfam" id="TIGR01683">
    <property type="entry name" value="thiS"/>
    <property type="match status" value="1"/>
</dbReference>
<protein>
    <submittedName>
        <fullName evidence="1">Sulfur carrier protein ThiS</fullName>
    </submittedName>
</protein>
<keyword evidence="2" id="KW-1185">Reference proteome</keyword>
<dbReference type="Pfam" id="PF02597">
    <property type="entry name" value="ThiS"/>
    <property type="match status" value="1"/>
</dbReference>
<organism evidence="1 2">
    <name type="scientific">Solibacillus merdavium</name>
    <dbReference type="NCBI Taxonomy" id="2762218"/>
    <lineage>
        <taxon>Bacteria</taxon>
        <taxon>Bacillati</taxon>
        <taxon>Bacillota</taxon>
        <taxon>Bacilli</taxon>
        <taxon>Bacillales</taxon>
        <taxon>Caryophanaceae</taxon>
        <taxon>Solibacillus</taxon>
    </lineage>
</organism>
<dbReference type="Proteomes" id="UP000600565">
    <property type="component" value="Unassembled WGS sequence"/>
</dbReference>
<evidence type="ECO:0000313" key="2">
    <source>
        <dbReference type="Proteomes" id="UP000600565"/>
    </source>
</evidence>
<sequence length="65" mass="7390">MSITVNGRKQLELFQNVQQLLKHYGLENRIVVVEVNQEIVMKENYEMTSLSKGDVVEIVHFVGGG</sequence>
<dbReference type="InterPro" id="IPR003749">
    <property type="entry name" value="ThiS/MoaD-like"/>
</dbReference>
<dbReference type="EMBL" id="JACSPW010000005">
    <property type="protein sequence ID" value="MBD8032853.1"/>
    <property type="molecule type" value="Genomic_DNA"/>
</dbReference>
<gene>
    <name evidence="1" type="primary">thiS</name>
    <name evidence="1" type="ORF">H9632_07215</name>
</gene>
<reference evidence="1 2" key="1">
    <citation type="submission" date="2020-08" db="EMBL/GenBank/DDBJ databases">
        <title>A Genomic Blueprint of the Chicken Gut Microbiome.</title>
        <authorList>
            <person name="Gilroy R."/>
            <person name="Ravi A."/>
            <person name="Getino M."/>
            <person name="Pursley I."/>
            <person name="Horton D.L."/>
            <person name="Alikhan N.-F."/>
            <person name="Baker D."/>
            <person name="Gharbi K."/>
            <person name="Hall N."/>
            <person name="Watson M."/>
            <person name="Adriaenssens E.M."/>
            <person name="Foster-Nyarko E."/>
            <person name="Jarju S."/>
            <person name="Secka A."/>
            <person name="Antonio M."/>
            <person name="Oren A."/>
            <person name="Chaudhuri R."/>
            <person name="La Ragione R.M."/>
            <person name="Hildebrand F."/>
            <person name="Pallen M.J."/>
        </authorList>
    </citation>
    <scope>NUCLEOTIDE SEQUENCE [LARGE SCALE GENOMIC DNA]</scope>
    <source>
        <strain evidence="1 2">Sa1YVA6</strain>
    </source>
</reference>
<evidence type="ECO:0000313" key="1">
    <source>
        <dbReference type="EMBL" id="MBD8032853.1"/>
    </source>
</evidence>